<keyword evidence="2" id="KW-1185">Reference proteome</keyword>
<dbReference type="Proteomes" id="UP000295063">
    <property type="component" value="Unassembled WGS sequence"/>
</dbReference>
<dbReference type="AlphaFoldDB" id="A0A4R1PY54"/>
<organism evidence="1 2">
    <name type="scientific">Anaerospora hongkongensis</name>
    <dbReference type="NCBI Taxonomy" id="244830"/>
    <lineage>
        <taxon>Bacteria</taxon>
        <taxon>Bacillati</taxon>
        <taxon>Bacillota</taxon>
        <taxon>Negativicutes</taxon>
        <taxon>Selenomonadales</taxon>
        <taxon>Sporomusaceae</taxon>
        <taxon>Anaerospora</taxon>
    </lineage>
</organism>
<comment type="caution">
    <text evidence="1">The sequence shown here is derived from an EMBL/GenBank/DDBJ whole genome shotgun (WGS) entry which is preliminary data.</text>
</comment>
<dbReference type="RefSeq" id="WP_132082530.1">
    <property type="nucleotide sequence ID" value="NZ_SLUI01000012.1"/>
</dbReference>
<reference evidence="1 2" key="1">
    <citation type="submission" date="2019-03" db="EMBL/GenBank/DDBJ databases">
        <title>Genomic Encyclopedia of Type Strains, Phase IV (KMG-IV): sequencing the most valuable type-strain genomes for metagenomic binning, comparative biology and taxonomic classification.</title>
        <authorList>
            <person name="Goeker M."/>
        </authorList>
    </citation>
    <scope>NUCLEOTIDE SEQUENCE [LARGE SCALE GENOMIC DNA]</scope>
    <source>
        <strain evidence="1 2">DSM 15969</strain>
    </source>
</reference>
<proteinExistence type="predicted"/>
<evidence type="ECO:0000313" key="2">
    <source>
        <dbReference type="Proteomes" id="UP000295063"/>
    </source>
</evidence>
<sequence>MSTESTNRYSIPFTPLEDRISQEMPHLSESLCALRTAIGEDDFEKYINSLASLRKVDDQLLIITRKEMYRSVITSRFLPALKSAFAVNFIRIVNQ</sequence>
<dbReference type="OrthoDB" id="1633956at2"/>
<name>A0A4R1PY54_9FIRM</name>
<accession>A0A4R1PY54</accession>
<gene>
    <name evidence="1" type="ORF">EV210_11288</name>
</gene>
<protein>
    <submittedName>
        <fullName evidence="1">Uncharacterized protein</fullName>
    </submittedName>
</protein>
<evidence type="ECO:0000313" key="1">
    <source>
        <dbReference type="EMBL" id="TCL35429.1"/>
    </source>
</evidence>
<dbReference type="EMBL" id="SLUI01000012">
    <property type="protein sequence ID" value="TCL35429.1"/>
    <property type="molecule type" value="Genomic_DNA"/>
</dbReference>